<dbReference type="EMBL" id="CP071795">
    <property type="protein sequence ID" value="QTD39031.1"/>
    <property type="molecule type" value="Genomic_DNA"/>
</dbReference>
<reference evidence="1 2" key="1">
    <citation type="submission" date="2021-03" db="EMBL/GenBank/DDBJ databases">
        <title>Complete genome of Polaribacter_sp.G4M1.</title>
        <authorList>
            <person name="Jeong S.W."/>
            <person name="Bae J.W."/>
        </authorList>
    </citation>
    <scope>NUCLEOTIDE SEQUENCE [LARGE SCALE GENOMIC DNA]</scope>
    <source>
        <strain evidence="1 2">G4M1</strain>
    </source>
</reference>
<proteinExistence type="predicted"/>
<sequence length="107" mass="12662">MDFELILKEIKSNLISLFGEKWHNLKEESKKDIDQFLESSKFKLERWTELLANGDLDLEEYEWLIKSQKDLMVMQTLHSSGVNKISLGHFKNKMIKTMINVVKTIIF</sequence>
<accession>A0ABX7T194</accession>
<evidence type="ECO:0000313" key="1">
    <source>
        <dbReference type="EMBL" id="QTD39031.1"/>
    </source>
</evidence>
<gene>
    <name evidence="1" type="ORF">JL193_07215</name>
</gene>
<organism evidence="1 2">
    <name type="scientific">Polaribacter batillariae</name>
    <dbReference type="NCBI Taxonomy" id="2808900"/>
    <lineage>
        <taxon>Bacteria</taxon>
        <taxon>Pseudomonadati</taxon>
        <taxon>Bacteroidota</taxon>
        <taxon>Flavobacteriia</taxon>
        <taxon>Flavobacteriales</taxon>
        <taxon>Flavobacteriaceae</taxon>
    </lineage>
</organism>
<name>A0ABX7T194_9FLAO</name>
<protein>
    <submittedName>
        <fullName evidence="1">Uncharacterized protein</fullName>
    </submittedName>
</protein>
<dbReference type="Proteomes" id="UP000663935">
    <property type="component" value="Chromosome"/>
</dbReference>
<dbReference type="RefSeq" id="WP_207973142.1">
    <property type="nucleotide sequence ID" value="NZ_CP071795.1"/>
</dbReference>
<keyword evidence="2" id="KW-1185">Reference proteome</keyword>
<evidence type="ECO:0000313" key="2">
    <source>
        <dbReference type="Proteomes" id="UP000663935"/>
    </source>
</evidence>